<dbReference type="RefSeq" id="WP_106348595.1">
    <property type="nucleotide sequence ID" value="NZ_PVUE01000005.1"/>
</dbReference>
<dbReference type="GO" id="GO:0005886">
    <property type="term" value="C:plasma membrane"/>
    <property type="evidence" value="ECO:0007669"/>
    <property type="project" value="UniProtKB-SubCell"/>
</dbReference>
<comment type="caution">
    <text evidence="8">The sequence shown here is derived from an EMBL/GenBank/DDBJ whole genome shotgun (WGS) entry which is preliminary data.</text>
</comment>
<dbReference type="InterPro" id="IPR020846">
    <property type="entry name" value="MFS_dom"/>
</dbReference>
<evidence type="ECO:0000256" key="4">
    <source>
        <dbReference type="ARBA" id="ARBA00022989"/>
    </source>
</evidence>
<evidence type="ECO:0000259" key="7">
    <source>
        <dbReference type="PROSITE" id="PS50850"/>
    </source>
</evidence>
<feature type="domain" description="Major facilitator superfamily (MFS) profile" evidence="7">
    <location>
        <begin position="20"/>
        <end position="423"/>
    </location>
</feature>
<evidence type="ECO:0000256" key="1">
    <source>
        <dbReference type="ARBA" id="ARBA00004651"/>
    </source>
</evidence>
<evidence type="ECO:0000256" key="2">
    <source>
        <dbReference type="ARBA" id="ARBA00022475"/>
    </source>
</evidence>
<dbReference type="Gene3D" id="1.20.1250.20">
    <property type="entry name" value="MFS general substrate transporter like domains"/>
    <property type="match status" value="2"/>
</dbReference>
<reference evidence="8 9" key="1">
    <citation type="submission" date="2018-03" db="EMBL/GenBank/DDBJ databases">
        <title>Genomic Encyclopedia of Archaeal and Bacterial Type Strains, Phase II (KMG-II): from individual species to whole genera.</title>
        <authorList>
            <person name="Goeker M."/>
        </authorList>
    </citation>
    <scope>NUCLEOTIDE SEQUENCE [LARGE SCALE GENOMIC DNA]</scope>
    <source>
        <strain evidence="8 9">DSM 100065</strain>
    </source>
</reference>
<keyword evidence="9" id="KW-1185">Reference proteome</keyword>
<dbReference type="InterPro" id="IPR036259">
    <property type="entry name" value="MFS_trans_sf"/>
</dbReference>
<protein>
    <submittedName>
        <fullName evidence="8">OPA family glycerol-3-phosphate transporter-like MFS transporter</fullName>
    </submittedName>
</protein>
<comment type="subcellular location">
    <subcellularLocation>
        <location evidence="1">Cell membrane</location>
        <topology evidence="1">Multi-pass membrane protein</topology>
    </subcellularLocation>
</comment>
<accession>A0A2T1A1U6</accession>
<evidence type="ECO:0000256" key="6">
    <source>
        <dbReference type="SAM" id="Phobius"/>
    </source>
</evidence>
<dbReference type="AlphaFoldDB" id="A0A2T1A1U6"/>
<feature type="transmembrane region" description="Helical" evidence="6">
    <location>
        <begin position="86"/>
        <end position="105"/>
    </location>
</feature>
<dbReference type="Pfam" id="PF07690">
    <property type="entry name" value="MFS_1"/>
    <property type="match status" value="1"/>
</dbReference>
<evidence type="ECO:0000256" key="5">
    <source>
        <dbReference type="ARBA" id="ARBA00023136"/>
    </source>
</evidence>
<dbReference type="InterPro" id="IPR011701">
    <property type="entry name" value="MFS"/>
</dbReference>
<feature type="transmembrane region" description="Helical" evidence="6">
    <location>
        <begin position="144"/>
        <end position="170"/>
    </location>
</feature>
<dbReference type="Proteomes" id="UP000237752">
    <property type="component" value="Unassembled WGS sequence"/>
</dbReference>
<feature type="transmembrane region" description="Helical" evidence="6">
    <location>
        <begin position="396"/>
        <end position="417"/>
    </location>
</feature>
<gene>
    <name evidence="8" type="ORF">CLV47_105194</name>
</gene>
<feature type="transmembrane region" description="Helical" evidence="6">
    <location>
        <begin position="111"/>
        <end position="132"/>
    </location>
</feature>
<evidence type="ECO:0000313" key="8">
    <source>
        <dbReference type="EMBL" id="PRZ42572.1"/>
    </source>
</evidence>
<keyword evidence="4 6" id="KW-1133">Transmembrane helix</keyword>
<keyword evidence="2" id="KW-1003">Cell membrane</keyword>
<organism evidence="8 9">
    <name type="scientific">Antricoccus suffuscus</name>
    <dbReference type="NCBI Taxonomy" id="1629062"/>
    <lineage>
        <taxon>Bacteria</taxon>
        <taxon>Bacillati</taxon>
        <taxon>Actinomycetota</taxon>
        <taxon>Actinomycetes</taxon>
        <taxon>Geodermatophilales</taxon>
        <taxon>Antricoccaceae</taxon>
        <taxon>Antricoccus</taxon>
    </lineage>
</organism>
<keyword evidence="3 6" id="KW-0812">Transmembrane</keyword>
<dbReference type="EMBL" id="PVUE01000005">
    <property type="protein sequence ID" value="PRZ42572.1"/>
    <property type="molecule type" value="Genomic_DNA"/>
</dbReference>
<feature type="transmembrane region" description="Helical" evidence="6">
    <location>
        <begin position="53"/>
        <end position="74"/>
    </location>
</feature>
<name>A0A2T1A1U6_9ACTN</name>
<feature type="transmembrane region" description="Helical" evidence="6">
    <location>
        <begin position="272"/>
        <end position="289"/>
    </location>
</feature>
<dbReference type="OrthoDB" id="3761592at2"/>
<feature type="transmembrane region" description="Helical" evidence="6">
    <location>
        <begin position="21"/>
        <end position="47"/>
    </location>
</feature>
<keyword evidence="5 6" id="KW-0472">Membrane</keyword>
<feature type="transmembrane region" description="Helical" evidence="6">
    <location>
        <begin position="234"/>
        <end position="252"/>
    </location>
</feature>
<feature type="transmembrane region" description="Helical" evidence="6">
    <location>
        <begin position="301"/>
        <end position="322"/>
    </location>
</feature>
<dbReference type="GO" id="GO:0022857">
    <property type="term" value="F:transmembrane transporter activity"/>
    <property type="evidence" value="ECO:0007669"/>
    <property type="project" value="InterPro"/>
</dbReference>
<sequence>MKFSYVRELDDYPLGGRRMKILTMAVLASLICSYEGVIAPIVTLLLHDLNMDLATYGSISAAAAIVGAFAGLYGGHLTDKVGRVKLLVPLMLLTSLLCFAMTLVHSPTQLLYARIIMAFIDGIAIASTAPLVRDFSPRMGRAQAFGFWTWGPVGANFIAAAIAAATLPLFNDSWRSQFIIMGCISFVASIAIALNIAELSPTLRATILKTELQAMGKADETTPARFRDLLPHKVIWAHCVGIAFWLVLYLTLTVYGQTMLEQTFDRTPAEASQIMMAFWIVDLGTVILFGRWSDKIQLRRIFSIVGTVVSLVLLTFLIVLMGDANTSNLTLMVTGALLGSAMGAAYSPWMANYSENAEDIDPRLQGTAFGLFSFVIKVILVAVLIVAPLVVAAANWQAWIIVTAVCMALFGIASVFFKGPWFNAKNQPPTGDTVEDVAVPVAEIPVEEIPVGTR</sequence>
<proteinExistence type="predicted"/>
<feature type="transmembrane region" description="Helical" evidence="6">
    <location>
        <begin position="328"/>
        <end position="347"/>
    </location>
</feature>
<dbReference type="InterPro" id="IPR050189">
    <property type="entry name" value="MFS_Efflux_Transporters"/>
</dbReference>
<dbReference type="SUPFAM" id="SSF103473">
    <property type="entry name" value="MFS general substrate transporter"/>
    <property type="match status" value="1"/>
</dbReference>
<evidence type="ECO:0000256" key="3">
    <source>
        <dbReference type="ARBA" id="ARBA00022692"/>
    </source>
</evidence>
<evidence type="ECO:0000313" key="9">
    <source>
        <dbReference type="Proteomes" id="UP000237752"/>
    </source>
</evidence>
<feature type="transmembrane region" description="Helical" evidence="6">
    <location>
        <begin position="176"/>
        <end position="197"/>
    </location>
</feature>
<dbReference type="PANTHER" id="PTHR43124">
    <property type="entry name" value="PURINE EFFLUX PUMP PBUE"/>
    <property type="match status" value="1"/>
</dbReference>
<dbReference type="PANTHER" id="PTHR43124:SF3">
    <property type="entry name" value="CHLORAMPHENICOL EFFLUX PUMP RV0191"/>
    <property type="match status" value="1"/>
</dbReference>
<dbReference type="CDD" id="cd06174">
    <property type="entry name" value="MFS"/>
    <property type="match status" value="1"/>
</dbReference>
<feature type="transmembrane region" description="Helical" evidence="6">
    <location>
        <begin position="368"/>
        <end position="390"/>
    </location>
</feature>
<dbReference type="PROSITE" id="PS50850">
    <property type="entry name" value="MFS"/>
    <property type="match status" value="1"/>
</dbReference>